<dbReference type="PROSITE" id="PS50966">
    <property type="entry name" value="ZF_SWIM"/>
    <property type="match status" value="1"/>
</dbReference>
<gene>
    <name evidence="3" type="ORF">QT711_12720</name>
</gene>
<reference evidence="3 4" key="1">
    <citation type="submission" date="2023-06" db="EMBL/GenBank/DDBJ databases">
        <title>Sporosarcina sp. nov., isolated from Korean traditional fermented seafood 'Jeotgal'.</title>
        <authorList>
            <person name="Yang A.I."/>
            <person name="Shin N.-R."/>
        </authorList>
    </citation>
    <scope>NUCLEOTIDE SEQUENCE [LARGE SCALE GENOMIC DNA]</scope>
    <source>
        <strain evidence="3 4">KCTC13119</strain>
    </source>
</reference>
<keyword evidence="1" id="KW-0479">Metal-binding</keyword>
<sequence>MHMTVERVSYLHEREIDELMNRIKHSYRPDVHTEAQIIRKAVSFVRKGARFAYRFAKDGSSVETVCTDGVDHLVKLTFSEVDATCTCEEPGWCPHKIAVVFHLYSQFHSLTDWLHEWQQTEVTQMTLKLSERSPEAWNVVLRQLTNPLRNMDPRENANVFIHETSLMDQKVIPLAPFEWEWKPLFDLFYRLHVVDAAWSYVQVYLDDSNQFTYREWQLQMWLGEQIGKIKDHAQSLRKKLRLFETDVFYDALKIMIQSITLYNKGLFEKRLELFRVMWDLLYTDQASQKKELARLLEEESAEAPFFAAYVYLEWIDDVALEKVAAQTGGKRVTHWLPLADHALDMGQTESLAIIMESIYPYIGTYYELLKTNGDKHHFIRKMDELLEEAHFPEIRREELFMLYGKDGVSAFGDFLIERERFDEWAALMHRFNVPYDGVDPDTLKFVLANDPASVMPLLHTYAMQFIQEKNRHSYRRAVRLFKNMKTGAKKSGKIEFWNRYIDTVREQYKRLRALSEEMEKGNLNL</sequence>
<comment type="caution">
    <text evidence="3">The sequence shown here is derived from an EMBL/GenBank/DDBJ whole genome shotgun (WGS) entry which is preliminary data.</text>
</comment>
<proteinExistence type="predicted"/>
<accession>A0ABU4GEL6</accession>
<dbReference type="Proteomes" id="UP001282284">
    <property type="component" value="Unassembled WGS sequence"/>
</dbReference>
<evidence type="ECO:0000256" key="1">
    <source>
        <dbReference type="PROSITE-ProRule" id="PRU00325"/>
    </source>
</evidence>
<dbReference type="RefSeq" id="WP_317944818.1">
    <property type="nucleotide sequence ID" value="NZ_JAUBDI010000012.1"/>
</dbReference>
<name>A0ABU4GEL6_9BACL</name>
<dbReference type="EMBL" id="JAUBDI010000012">
    <property type="protein sequence ID" value="MDW0114052.1"/>
    <property type="molecule type" value="Genomic_DNA"/>
</dbReference>
<evidence type="ECO:0000313" key="4">
    <source>
        <dbReference type="Proteomes" id="UP001282284"/>
    </source>
</evidence>
<feature type="domain" description="SWIM-type" evidence="2">
    <location>
        <begin position="72"/>
        <end position="104"/>
    </location>
</feature>
<protein>
    <recommendedName>
        <fullName evidence="2">SWIM-type domain-containing protein</fullName>
    </recommendedName>
</protein>
<dbReference type="InterPro" id="IPR007527">
    <property type="entry name" value="Znf_SWIM"/>
</dbReference>
<keyword evidence="4" id="KW-1185">Reference proteome</keyword>
<organism evidence="3 4">
    <name type="scientific">Sporosarcina saromensis</name>
    <dbReference type="NCBI Taxonomy" id="359365"/>
    <lineage>
        <taxon>Bacteria</taxon>
        <taxon>Bacillati</taxon>
        <taxon>Bacillota</taxon>
        <taxon>Bacilli</taxon>
        <taxon>Bacillales</taxon>
        <taxon>Caryophanaceae</taxon>
        <taxon>Sporosarcina</taxon>
    </lineage>
</organism>
<keyword evidence="1" id="KW-0862">Zinc</keyword>
<evidence type="ECO:0000313" key="3">
    <source>
        <dbReference type="EMBL" id="MDW0114052.1"/>
    </source>
</evidence>
<keyword evidence="1" id="KW-0863">Zinc-finger</keyword>
<evidence type="ECO:0000259" key="2">
    <source>
        <dbReference type="PROSITE" id="PS50966"/>
    </source>
</evidence>